<name>A0A4R0KKN7_9ACTN</name>
<dbReference type="Pfam" id="PF07366">
    <property type="entry name" value="SnoaL"/>
    <property type="match status" value="1"/>
</dbReference>
<proteinExistence type="predicted"/>
<comment type="caution">
    <text evidence="1">The sequence shown here is derived from an EMBL/GenBank/DDBJ whole genome shotgun (WGS) entry which is preliminary data.</text>
</comment>
<evidence type="ECO:0000313" key="2">
    <source>
        <dbReference type="Proteomes" id="UP000291144"/>
    </source>
</evidence>
<accession>A0A4R0KKN7</accession>
<dbReference type="PANTHER" id="PTHR38436:SF1">
    <property type="entry name" value="ESTER CYCLASE"/>
    <property type="match status" value="1"/>
</dbReference>
<dbReference type="PANTHER" id="PTHR38436">
    <property type="entry name" value="POLYKETIDE CYCLASE SNOAL-LIKE DOMAIN"/>
    <property type="match status" value="1"/>
</dbReference>
<gene>
    <name evidence="1" type="ORF">E0H73_22300</name>
</gene>
<keyword evidence="2" id="KW-1185">Reference proteome</keyword>
<dbReference type="Proteomes" id="UP000291144">
    <property type="component" value="Unassembled WGS sequence"/>
</dbReference>
<sequence>MSATTETTKAIFARLHEAMNSADPDFVAKTIDELFDPDVELGTPLPIDTTGVEAVKKVWSLLLHAFPDLDVHVEDVIAEGDKLVCRNTVTGTHEGEFMGIAPTGKRISYKEIMIFRVASGRINKTWGVVDTLSQLRQLGAIPTP</sequence>
<dbReference type="InterPro" id="IPR032710">
    <property type="entry name" value="NTF2-like_dom_sf"/>
</dbReference>
<dbReference type="GO" id="GO:0030638">
    <property type="term" value="P:polyketide metabolic process"/>
    <property type="evidence" value="ECO:0007669"/>
    <property type="project" value="InterPro"/>
</dbReference>
<organism evidence="1 2">
    <name type="scientific">Kribbella pittospori</name>
    <dbReference type="NCBI Taxonomy" id="722689"/>
    <lineage>
        <taxon>Bacteria</taxon>
        <taxon>Bacillati</taxon>
        <taxon>Actinomycetota</taxon>
        <taxon>Actinomycetes</taxon>
        <taxon>Propionibacteriales</taxon>
        <taxon>Kribbellaceae</taxon>
        <taxon>Kribbella</taxon>
    </lineage>
</organism>
<dbReference type="AlphaFoldDB" id="A0A4R0KKN7"/>
<reference evidence="1 2" key="1">
    <citation type="submission" date="2019-02" db="EMBL/GenBank/DDBJ databases">
        <title>Kribbella capetownensis sp. nov. and Kribbella speibonae sp. nov., isolated from soil.</title>
        <authorList>
            <person name="Curtis S.M."/>
            <person name="Norton I."/>
            <person name="Everest G.J."/>
            <person name="Meyers P.R."/>
        </authorList>
    </citation>
    <scope>NUCLEOTIDE SEQUENCE [LARGE SCALE GENOMIC DNA]</scope>
    <source>
        <strain evidence="1 2">NRRL B-24813</strain>
    </source>
</reference>
<dbReference type="OrthoDB" id="3624661at2"/>
<dbReference type="SUPFAM" id="SSF54427">
    <property type="entry name" value="NTF2-like"/>
    <property type="match status" value="1"/>
</dbReference>
<dbReference type="Gene3D" id="3.10.450.50">
    <property type="match status" value="1"/>
</dbReference>
<evidence type="ECO:0000313" key="1">
    <source>
        <dbReference type="EMBL" id="TCC59764.1"/>
    </source>
</evidence>
<dbReference type="InterPro" id="IPR009959">
    <property type="entry name" value="Cyclase_SnoaL-like"/>
</dbReference>
<protein>
    <submittedName>
        <fullName evidence="1">Ester cyclase</fullName>
    </submittedName>
</protein>
<dbReference type="EMBL" id="SJKB01000007">
    <property type="protein sequence ID" value="TCC59764.1"/>
    <property type="molecule type" value="Genomic_DNA"/>
</dbReference>